<evidence type="ECO:0000313" key="18">
    <source>
        <dbReference type="Proteomes" id="UP000756132"/>
    </source>
</evidence>
<evidence type="ECO:0000256" key="5">
    <source>
        <dbReference type="ARBA" id="ARBA00022475"/>
    </source>
</evidence>
<dbReference type="OMA" id="GREVWWH"/>
<keyword evidence="18" id="KW-1185">Reference proteome</keyword>
<dbReference type="RefSeq" id="XP_047757103.1">
    <property type="nucleotide sequence ID" value="XM_047900805.1"/>
</dbReference>
<protein>
    <recommendedName>
        <fullName evidence="3">ferric-chelate reductase (NADPH)</fullName>
        <ecNumber evidence="3">1.16.1.9</ecNumber>
    </recommendedName>
</protein>
<keyword evidence="8 15" id="KW-1133">Transmembrane helix</keyword>
<feature type="region of interest" description="Disordered" evidence="14">
    <location>
        <begin position="470"/>
        <end position="495"/>
    </location>
</feature>
<evidence type="ECO:0000259" key="16">
    <source>
        <dbReference type="PROSITE" id="PS51384"/>
    </source>
</evidence>
<name>A0A9Q8P4H2_PASFU</name>
<dbReference type="Proteomes" id="UP000756132">
    <property type="component" value="Chromosome 1"/>
</dbReference>
<dbReference type="PROSITE" id="PS51384">
    <property type="entry name" value="FAD_FR"/>
    <property type="match status" value="1"/>
</dbReference>
<evidence type="ECO:0000256" key="14">
    <source>
        <dbReference type="SAM" id="MobiDB-lite"/>
    </source>
</evidence>
<dbReference type="InterPro" id="IPR051410">
    <property type="entry name" value="Ferric/Cupric_Reductase"/>
</dbReference>
<feature type="compositionally biased region" description="Acidic residues" evidence="14">
    <location>
        <begin position="481"/>
        <end position="495"/>
    </location>
</feature>
<dbReference type="SUPFAM" id="SSF52343">
    <property type="entry name" value="Ferredoxin reductase-like, C-terminal NADP-linked domain"/>
    <property type="match status" value="1"/>
</dbReference>
<dbReference type="GeneID" id="71981535"/>
<dbReference type="Pfam" id="PF01794">
    <property type="entry name" value="Ferric_reduct"/>
    <property type="match status" value="1"/>
</dbReference>
<dbReference type="InterPro" id="IPR013121">
    <property type="entry name" value="Fe_red_NAD-bd_6"/>
</dbReference>
<keyword evidence="12" id="KW-0325">Glycoprotein</keyword>
<evidence type="ECO:0000256" key="12">
    <source>
        <dbReference type="ARBA" id="ARBA00023180"/>
    </source>
</evidence>
<keyword evidence="9" id="KW-0560">Oxidoreductase</keyword>
<dbReference type="Pfam" id="PF08022">
    <property type="entry name" value="FAD_binding_8"/>
    <property type="match status" value="1"/>
</dbReference>
<reference evidence="17" key="1">
    <citation type="submission" date="2021-12" db="EMBL/GenBank/DDBJ databases">
        <authorList>
            <person name="Zaccaron A."/>
            <person name="Stergiopoulos I."/>
        </authorList>
    </citation>
    <scope>NUCLEOTIDE SEQUENCE</scope>
    <source>
        <strain evidence="17">Race5_Kim</strain>
    </source>
</reference>
<feature type="transmembrane region" description="Helical" evidence="15">
    <location>
        <begin position="175"/>
        <end position="196"/>
    </location>
</feature>
<evidence type="ECO:0000256" key="3">
    <source>
        <dbReference type="ARBA" id="ARBA00012668"/>
    </source>
</evidence>
<dbReference type="AlphaFoldDB" id="A0A9Q8P4H2"/>
<evidence type="ECO:0000256" key="11">
    <source>
        <dbReference type="ARBA" id="ARBA00023136"/>
    </source>
</evidence>
<dbReference type="InterPro" id="IPR013112">
    <property type="entry name" value="FAD-bd_8"/>
</dbReference>
<sequence>MYRFADLTHEQQLERRELLDWYGFLAQVSVLVPLLALQIYRLVGWAQSRLIGKDDLQTPSSPYVKASRLGHGLNVPGIAARWRKFQWWCGDSVEYAGLHIGTRGEILGAGIWTLWLVVLSFLQTGDDYLHLTKRLGAVGASQLPFHYLLSLKSPYSPLQLLTRRSHESLIALHQLLGRIITALFYAHVALYLNFYIQSNLLLAKVTQFYIICGIFGILAFTAIGTTALKPLRDWSYRVFYIVHVVLATLVLPALYFHVNHVRVYVYETLLVYGLHIVLRAVTTKTHTGSVKTIQDANLIEINIPVSGKVAHRWQTGQHAYLSLAGNPFLRTFKSNPFTVSSMPSIDGNLRFVARILDGNTAKLASNPKTSQQITTEGPYGLASHPERLLQYDRILVLAGGVGATFIVPLYRQLLSDLSPSKGSHRRQRVTFIWTARSMAEVSWALPQDVKEREGFVERLQVHLTKDVSAATPSSGGTFAVGEEEDEQGPVGEGEDGIELEEQQNLLGRDGGEAKEESGLVVHAGRPDLRRVVEQMFTHSSGENIAVVVCGPRGLGKALRREVGRFVRRGRDVWLWDESFST</sequence>
<evidence type="ECO:0000256" key="6">
    <source>
        <dbReference type="ARBA" id="ARBA00022692"/>
    </source>
</evidence>
<gene>
    <name evidence="17" type="ORF">CLAFUR5_01657</name>
</gene>
<keyword evidence="11 15" id="KW-0472">Membrane</keyword>
<dbReference type="GO" id="GO:0006879">
    <property type="term" value="P:intracellular iron ion homeostasis"/>
    <property type="evidence" value="ECO:0007669"/>
    <property type="project" value="TreeGrafter"/>
</dbReference>
<dbReference type="InterPro" id="IPR017927">
    <property type="entry name" value="FAD-bd_FR_type"/>
</dbReference>
<evidence type="ECO:0000256" key="13">
    <source>
        <dbReference type="ARBA" id="ARBA00048483"/>
    </source>
</evidence>
<reference evidence="17" key="2">
    <citation type="journal article" date="2022" name="Microb. Genom.">
        <title>A chromosome-scale genome assembly of the tomato pathogen Cladosporium fulvum reveals a compartmentalized genome architecture and the presence of a dispensable chromosome.</title>
        <authorList>
            <person name="Zaccaron A.Z."/>
            <person name="Chen L.H."/>
            <person name="Samaras A."/>
            <person name="Stergiopoulos I."/>
        </authorList>
    </citation>
    <scope>NUCLEOTIDE SEQUENCE</scope>
    <source>
        <strain evidence="17">Race5_Kim</strain>
    </source>
</reference>
<dbReference type="InterPro" id="IPR013130">
    <property type="entry name" value="Fe3_Rdtase_TM_dom"/>
</dbReference>
<dbReference type="EMBL" id="CP090163">
    <property type="protein sequence ID" value="UJO12737.1"/>
    <property type="molecule type" value="Genomic_DNA"/>
</dbReference>
<dbReference type="Pfam" id="PF08030">
    <property type="entry name" value="NAD_binding_6"/>
    <property type="match status" value="1"/>
</dbReference>
<feature type="domain" description="FAD-binding FR-type" evidence="16">
    <location>
        <begin position="274"/>
        <end position="385"/>
    </location>
</feature>
<dbReference type="GO" id="GO:0006826">
    <property type="term" value="P:iron ion transport"/>
    <property type="evidence" value="ECO:0007669"/>
    <property type="project" value="TreeGrafter"/>
</dbReference>
<comment type="subcellular location">
    <subcellularLocation>
        <location evidence="1">Cell membrane</location>
        <topology evidence="1">Multi-pass membrane protein</topology>
    </subcellularLocation>
</comment>
<dbReference type="SFLD" id="SFLDG01168">
    <property type="entry name" value="Ferric_reductase_subgroup_(FRE"/>
    <property type="match status" value="1"/>
</dbReference>
<evidence type="ECO:0000256" key="2">
    <source>
        <dbReference type="ARBA" id="ARBA00006278"/>
    </source>
</evidence>
<evidence type="ECO:0000256" key="9">
    <source>
        <dbReference type="ARBA" id="ARBA00023002"/>
    </source>
</evidence>
<accession>A0A9Q8P4H2</accession>
<dbReference type="SUPFAM" id="SSF63380">
    <property type="entry name" value="Riboflavin synthase domain-like"/>
    <property type="match status" value="1"/>
</dbReference>
<keyword evidence="7" id="KW-0249">Electron transport</keyword>
<evidence type="ECO:0000256" key="15">
    <source>
        <dbReference type="SAM" id="Phobius"/>
    </source>
</evidence>
<dbReference type="GO" id="GO:0052851">
    <property type="term" value="F:ferric-chelate reductase (NADPH) activity"/>
    <property type="evidence" value="ECO:0007669"/>
    <property type="project" value="UniProtKB-EC"/>
</dbReference>
<keyword evidence="10" id="KW-0406">Ion transport</keyword>
<evidence type="ECO:0000256" key="10">
    <source>
        <dbReference type="ARBA" id="ARBA00023065"/>
    </source>
</evidence>
<feature type="transmembrane region" description="Helical" evidence="15">
    <location>
        <begin position="240"/>
        <end position="258"/>
    </location>
</feature>
<evidence type="ECO:0000256" key="8">
    <source>
        <dbReference type="ARBA" id="ARBA00022989"/>
    </source>
</evidence>
<dbReference type="PANTHER" id="PTHR32361">
    <property type="entry name" value="FERRIC/CUPRIC REDUCTASE TRANSMEMBRANE COMPONENT"/>
    <property type="match status" value="1"/>
</dbReference>
<dbReference type="KEGG" id="ffu:CLAFUR5_01657"/>
<keyword evidence="4" id="KW-0813">Transport</keyword>
<keyword evidence="5" id="KW-1003">Cell membrane</keyword>
<evidence type="ECO:0000256" key="1">
    <source>
        <dbReference type="ARBA" id="ARBA00004651"/>
    </source>
</evidence>
<dbReference type="InterPro" id="IPR017938">
    <property type="entry name" value="Riboflavin_synthase-like_b-brl"/>
</dbReference>
<organism evidence="17 18">
    <name type="scientific">Passalora fulva</name>
    <name type="common">Tomato leaf mold</name>
    <name type="synonym">Cladosporium fulvum</name>
    <dbReference type="NCBI Taxonomy" id="5499"/>
    <lineage>
        <taxon>Eukaryota</taxon>
        <taxon>Fungi</taxon>
        <taxon>Dikarya</taxon>
        <taxon>Ascomycota</taxon>
        <taxon>Pezizomycotina</taxon>
        <taxon>Dothideomycetes</taxon>
        <taxon>Dothideomycetidae</taxon>
        <taxon>Mycosphaerellales</taxon>
        <taxon>Mycosphaerellaceae</taxon>
        <taxon>Fulvia</taxon>
    </lineage>
</organism>
<dbReference type="EC" id="1.16.1.9" evidence="3"/>
<comment type="catalytic activity">
    <reaction evidence="13">
        <text>2 a Fe(II)-siderophore + NADP(+) + H(+) = 2 a Fe(III)-siderophore + NADPH</text>
        <dbReference type="Rhea" id="RHEA:28795"/>
        <dbReference type="Rhea" id="RHEA-COMP:11342"/>
        <dbReference type="Rhea" id="RHEA-COMP:11344"/>
        <dbReference type="ChEBI" id="CHEBI:15378"/>
        <dbReference type="ChEBI" id="CHEBI:29033"/>
        <dbReference type="ChEBI" id="CHEBI:29034"/>
        <dbReference type="ChEBI" id="CHEBI:57783"/>
        <dbReference type="ChEBI" id="CHEBI:58349"/>
        <dbReference type="EC" id="1.16.1.9"/>
    </reaction>
</comment>
<feature type="transmembrane region" description="Helical" evidence="15">
    <location>
        <begin position="21"/>
        <end position="40"/>
    </location>
</feature>
<dbReference type="GO" id="GO:0015677">
    <property type="term" value="P:copper ion import"/>
    <property type="evidence" value="ECO:0007669"/>
    <property type="project" value="TreeGrafter"/>
</dbReference>
<dbReference type="SFLD" id="SFLDS00052">
    <property type="entry name" value="Ferric_Reductase_Domain"/>
    <property type="match status" value="1"/>
</dbReference>
<evidence type="ECO:0000256" key="4">
    <source>
        <dbReference type="ARBA" id="ARBA00022448"/>
    </source>
</evidence>
<comment type="similarity">
    <text evidence="2">Belongs to the ferric reductase (FRE) family.</text>
</comment>
<keyword evidence="6 15" id="KW-0812">Transmembrane</keyword>
<dbReference type="InterPro" id="IPR039261">
    <property type="entry name" value="FNR_nucleotide-bd"/>
</dbReference>
<dbReference type="GO" id="GO:0005886">
    <property type="term" value="C:plasma membrane"/>
    <property type="evidence" value="ECO:0007669"/>
    <property type="project" value="UniProtKB-SubCell"/>
</dbReference>
<dbReference type="PANTHER" id="PTHR32361:SF9">
    <property type="entry name" value="FERRIC REDUCTASE TRANSMEMBRANE COMPONENT 3-RELATED"/>
    <property type="match status" value="1"/>
</dbReference>
<dbReference type="OrthoDB" id="10006946at2759"/>
<feature type="transmembrane region" description="Helical" evidence="15">
    <location>
        <begin position="208"/>
        <end position="228"/>
    </location>
</feature>
<dbReference type="CDD" id="cd06186">
    <property type="entry name" value="NOX_Duox_like_FAD_NADP"/>
    <property type="match status" value="1"/>
</dbReference>
<proteinExistence type="inferred from homology"/>
<feature type="transmembrane region" description="Helical" evidence="15">
    <location>
        <begin position="106"/>
        <end position="124"/>
    </location>
</feature>
<evidence type="ECO:0000313" key="17">
    <source>
        <dbReference type="EMBL" id="UJO12737.1"/>
    </source>
</evidence>
<evidence type="ECO:0000256" key="7">
    <source>
        <dbReference type="ARBA" id="ARBA00022982"/>
    </source>
</evidence>
<dbReference type="Gene3D" id="3.40.50.80">
    <property type="entry name" value="Nucleotide-binding domain of ferredoxin-NADP reductase (FNR) module"/>
    <property type="match status" value="1"/>
</dbReference>